<gene>
    <name evidence="1" type="ORF">M9H77_18625</name>
</gene>
<evidence type="ECO:0000313" key="2">
    <source>
        <dbReference type="Proteomes" id="UP001060085"/>
    </source>
</evidence>
<name>A0ACC0B807_CATRO</name>
<protein>
    <submittedName>
        <fullName evidence="1">Uncharacterized protein</fullName>
    </submittedName>
</protein>
<proteinExistence type="predicted"/>
<organism evidence="1 2">
    <name type="scientific">Catharanthus roseus</name>
    <name type="common">Madagascar periwinkle</name>
    <name type="synonym">Vinca rosea</name>
    <dbReference type="NCBI Taxonomy" id="4058"/>
    <lineage>
        <taxon>Eukaryota</taxon>
        <taxon>Viridiplantae</taxon>
        <taxon>Streptophyta</taxon>
        <taxon>Embryophyta</taxon>
        <taxon>Tracheophyta</taxon>
        <taxon>Spermatophyta</taxon>
        <taxon>Magnoliopsida</taxon>
        <taxon>eudicotyledons</taxon>
        <taxon>Gunneridae</taxon>
        <taxon>Pentapetalae</taxon>
        <taxon>asterids</taxon>
        <taxon>lamiids</taxon>
        <taxon>Gentianales</taxon>
        <taxon>Apocynaceae</taxon>
        <taxon>Rauvolfioideae</taxon>
        <taxon>Vinceae</taxon>
        <taxon>Catharanthinae</taxon>
        <taxon>Catharanthus</taxon>
    </lineage>
</organism>
<evidence type="ECO:0000313" key="1">
    <source>
        <dbReference type="EMBL" id="KAI5668772.1"/>
    </source>
</evidence>
<dbReference type="EMBL" id="CM044704">
    <property type="protein sequence ID" value="KAI5668772.1"/>
    <property type="molecule type" value="Genomic_DNA"/>
</dbReference>
<dbReference type="Proteomes" id="UP001060085">
    <property type="component" value="Linkage Group LG04"/>
</dbReference>
<accession>A0ACC0B807</accession>
<reference evidence="2" key="1">
    <citation type="journal article" date="2023" name="Nat. Plants">
        <title>Single-cell RNA sequencing provides a high-resolution roadmap for understanding the multicellular compartmentation of specialized metabolism.</title>
        <authorList>
            <person name="Sun S."/>
            <person name="Shen X."/>
            <person name="Li Y."/>
            <person name="Li Y."/>
            <person name="Wang S."/>
            <person name="Li R."/>
            <person name="Zhang H."/>
            <person name="Shen G."/>
            <person name="Guo B."/>
            <person name="Wei J."/>
            <person name="Xu J."/>
            <person name="St-Pierre B."/>
            <person name="Chen S."/>
            <person name="Sun C."/>
        </authorList>
    </citation>
    <scope>NUCLEOTIDE SEQUENCE [LARGE SCALE GENOMIC DNA]</scope>
</reference>
<keyword evidence="2" id="KW-1185">Reference proteome</keyword>
<comment type="caution">
    <text evidence="1">The sequence shown here is derived from an EMBL/GenBank/DDBJ whole genome shotgun (WGS) entry which is preliminary data.</text>
</comment>
<sequence length="326" mass="36665">MEEQMQKRGTVTSLASLFPPEETHKASERVQNAISERWEHLGQLKKFIADNANLINLVQTLPNELHHNIMVSFGKAAFFPGKLIHSNEFMVLLGEGYYAERTSKQTIEILKRRGKILDCQVESLKAEIQDLKAEASFFYATAAEAKDGLVQIVEDYVEETYAHDVSEPGMSETDSARSFKDEKSGIKVDDEEFKRIFSIMDELEKEEEAENATEDEEDEKNEDDSGPSIDRAQEVESSLVKDSNLLSVHKDESSDGKAPVLNKSTLTEKALELPRNKETVQAPAMSGKEAFTGSIVEHTQNLESSQMEQSSTRGSKPVSRFKLRRQ</sequence>